<organism evidence="2">
    <name type="scientific">uncultured Rubrobacteraceae bacterium</name>
    <dbReference type="NCBI Taxonomy" id="349277"/>
    <lineage>
        <taxon>Bacteria</taxon>
        <taxon>Bacillati</taxon>
        <taxon>Actinomycetota</taxon>
        <taxon>Rubrobacteria</taxon>
        <taxon>Rubrobacterales</taxon>
        <taxon>Rubrobacteraceae</taxon>
        <taxon>environmental samples</taxon>
    </lineage>
</organism>
<reference evidence="2" key="1">
    <citation type="submission" date="2020-02" db="EMBL/GenBank/DDBJ databases">
        <authorList>
            <person name="Meier V. D."/>
        </authorList>
    </citation>
    <scope>NUCLEOTIDE SEQUENCE</scope>
    <source>
        <strain evidence="2">AVDCRST_MAG05</strain>
    </source>
</reference>
<dbReference type="AlphaFoldDB" id="A0A6J4TH42"/>
<keyword evidence="1" id="KW-0812">Transmembrane</keyword>
<name>A0A6J4TH42_9ACTN</name>
<gene>
    <name evidence="2" type="ORF">AVDCRST_MAG05-3755</name>
</gene>
<keyword evidence="1" id="KW-1133">Transmembrane helix</keyword>
<sequence>MRNPNKTTRIVLRWTHLLVGWMIGVFVYTPMRENETFVLLMQVVFIPAVVVTGLWMWQQARIKRLYGRARQGLAARGSEAP</sequence>
<dbReference type="EMBL" id="CADCVM010000417">
    <property type="protein sequence ID" value="CAA9523274.1"/>
    <property type="molecule type" value="Genomic_DNA"/>
</dbReference>
<evidence type="ECO:0000256" key="1">
    <source>
        <dbReference type="SAM" id="Phobius"/>
    </source>
</evidence>
<feature type="transmembrane region" description="Helical" evidence="1">
    <location>
        <begin position="37"/>
        <end position="57"/>
    </location>
</feature>
<keyword evidence="1" id="KW-0472">Membrane</keyword>
<feature type="transmembrane region" description="Helical" evidence="1">
    <location>
        <begin position="12"/>
        <end position="31"/>
    </location>
</feature>
<protein>
    <submittedName>
        <fullName evidence="2">Uncharacterized protein</fullName>
    </submittedName>
</protein>
<proteinExistence type="predicted"/>
<evidence type="ECO:0000313" key="2">
    <source>
        <dbReference type="EMBL" id="CAA9523274.1"/>
    </source>
</evidence>
<accession>A0A6J4TH42</accession>